<comment type="caution">
    <text evidence="1">The sequence shown here is derived from an EMBL/GenBank/DDBJ whole genome shotgun (WGS) entry which is preliminary data.</text>
</comment>
<evidence type="ECO:0000313" key="1">
    <source>
        <dbReference type="EMBL" id="MBN7810314.1"/>
    </source>
</evidence>
<reference evidence="1 2" key="1">
    <citation type="submission" date="2021-03" db="EMBL/GenBank/DDBJ databases">
        <title>novel species isolated from a fishpond in China.</title>
        <authorList>
            <person name="Lu H."/>
            <person name="Cai Z."/>
        </authorList>
    </citation>
    <scope>NUCLEOTIDE SEQUENCE [LARGE SCALE GENOMIC DNA]</scope>
    <source>
        <strain evidence="1 2">H41</strain>
    </source>
</reference>
<accession>A0ABS3C115</accession>
<protein>
    <submittedName>
        <fullName evidence="1">Uncharacterized protein</fullName>
    </submittedName>
</protein>
<organism evidence="1 2">
    <name type="scientific">Algoriphagus oliviformis</name>
    <dbReference type="NCBI Taxonomy" id="2811231"/>
    <lineage>
        <taxon>Bacteria</taxon>
        <taxon>Pseudomonadati</taxon>
        <taxon>Bacteroidota</taxon>
        <taxon>Cytophagia</taxon>
        <taxon>Cytophagales</taxon>
        <taxon>Cyclobacteriaceae</taxon>
        <taxon>Algoriphagus</taxon>
    </lineage>
</organism>
<dbReference type="RefSeq" id="WP_206577092.1">
    <property type="nucleotide sequence ID" value="NZ_JAFKCT010000001.1"/>
</dbReference>
<dbReference type="EMBL" id="JAFKCT010000001">
    <property type="protein sequence ID" value="MBN7810314.1"/>
    <property type="molecule type" value="Genomic_DNA"/>
</dbReference>
<proteinExistence type="predicted"/>
<evidence type="ECO:0000313" key="2">
    <source>
        <dbReference type="Proteomes" id="UP000664317"/>
    </source>
</evidence>
<gene>
    <name evidence="1" type="ORF">J0A68_05055</name>
</gene>
<keyword evidence="2" id="KW-1185">Reference proteome</keyword>
<sequence>MKNFLFLLAFVGCCVACQQKETMPDTLPFQVAKAYGFENFDQVKSIAYTWNVQRDSVNVLSRKWKWNIQDSTVAYSGPDTTFTYSLTADSLPKQDGGFINDKYWAMMPFQLAWDKGYTFETAENVTSPIKGTPATKLTILYQSGEPKSPGMGYTPGDAYDLYLDENLMIVEWVFRRGNGPEGRPVTWETVESHGPLKFATEHYNAEGKRTLWISDIKVD</sequence>
<dbReference type="Proteomes" id="UP000664317">
    <property type="component" value="Unassembled WGS sequence"/>
</dbReference>
<name>A0ABS3C115_9BACT</name>